<dbReference type="EMBL" id="HF679134">
    <property type="protein sequence ID" value="CCU56413.1"/>
    <property type="molecule type" value="Genomic_DNA"/>
</dbReference>
<protein>
    <submittedName>
        <fullName evidence="1">FEN1-like nuclease (Cop-G5R)</fullName>
    </submittedName>
</protein>
<keyword evidence="2" id="KW-1185">Reference proteome</keyword>
<dbReference type="InterPro" id="IPR007678">
    <property type="entry name" value="Poxvirus_G5"/>
</dbReference>
<accession>A0A916KQB5</accession>
<dbReference type="OrthoDB" id="8937at10239"/>
<gene>
    <name evidence="1" type="ORF">MYSEV_215</name>
</gene>
<organism evidence="1 2">
    <name type="scientific">Mythimna separata entomopoxvirus 'L'</name>
    <dbReference type="NCBI Taxonomy" id="1293572"/>
    <lineage>
        <taxon>Viruses</taxon>
        <taxon>Varidnaviria</taxon>
        <taxon>Bamfordvirae</taxon>
        <taxon>Nucleocytoviricota</taxon>
        <taxon>Pokkesviricetes</taxon>
        <taxon>Chitovirales</taxon>
        <taxon>Poxviridae</taxon>
        <taxon>Entomopoxvirinae</taxon>
        <taxon>Betaentomopoxvirus</taxon>
        <taxon>Betaentomopoxvirus mseparata</taxon>
        <taxon>Mythimna separata entomopoxvirus</taxon>
    </lineage>
</organism>
<dbReference type="GeneID" id="15613837"/>
<reference evidence="1 2" key="1">
    <citation type="journal article" date="2013" name="J. Virol.">
        <title>New Insights into the Evolution of Entomopoxvirinae from the Complete Genome Sequences of Four Entomopoxviruses Infecting Adoxophyes honmai, Choristoneura biennis, Choristoneura rosaceana, and Mythimna separata.</title>
        <authorList>
            <person name="Theze J."/>
            <person name="Takatsuka J."/>
            <person name="Li Z."/>
            <person name="Gallais J."/>
            <person name="Doucet D."/>
            <person name="Arif B."/>
            <person name="Nakai M."/>
            <person name="Herniou E.A."/>
        </authorList>
    </citation>
    <scope>NUCLEOTIDE SEQUENCE [LARGE SCALE GENOMIC DNA]</scope>
</reference>
<dbReference type="KEGG" id="vg:15613837"/>
<dbReference type="Pfam" id="PF04599">
    <property type="entry name" value="Pox_G5"/>
    <property type="match status" value="2"/>
</dbReference>
<dbReference type="Proteomes" id="UP000792671">
    <property type="component" value="Genome"/>
</dbReference>
<evidence type="ECO:0000313" key="1">
    <source>
        <dbReference type="EMBL" id="CCU56413.1"/>
    </source>
</evidence>
<name>A0A916KQB5_9POXV</name>
<dbReference type="RefSeq" id="YP_008003732.1">
    <property type="nucleotide sequence ID" value="NC_021246.1"/>
</dbReference>
<proteinExistence type="predicted"/>
<sequence>MGIKYLYKNLLALKLIKEFDKKIYKNEIFIDFDCLYYTYVHVSSSDNELINKIMNVLHEYLNKHNNITVFYDSGLIKKSIENNKRNTASKKYYGNIKEKLKCEYNMNDSFEIEKVIYINDISTQTIYNYKNIKYNGNNDDIEYIIYNNEESNDKCCQTDDDFIIEEYNICEYDVIKNYTETTQLINPYYIIEDKKQLYSVIFNLDKDKKINLKNYIIKFIKSKGFNVISKEGVDAELYMVYKCIKLHNKINVWPLCSSKDQDIIALSIVNIPYNVFSIIYDNKYYLIKKNILSISVVLLSLIFNESDYFGGIIGYSFNGEKIKKLKDIISENNYNNDTDYRNIEYIKNLCKNLILKTINQNIINNILKTEIILNDDRIEKYLSEIYMYLNCDKTFYNTEYNNQIDKNEFIKYLFK</sequence>
<evidence type="ECO:0000313" key="2">
    <source>
        <dbReference type="Proteomes" id="UP000792671"/>
    </source>
</evidence>